<reference evidence="1" key="2">
    <citation type="submission" date="2021-04" db="EMBL/GenBank/DDBJ databases">
        <authorList>
            <person name="Gilroy R."/>
        </authorList>
    </citation>
    <scope>NUCLEOTIDE SEQUENCE</scope>
    <source>
        <strain evidence="1">ChiBcec15-3976</strain>
    </source>
</reference>
<protein>
    <recommendedName>
        <fullName evidence="3">Transposase (putative) YhgA-like domain-containing protein</fullName>
    </recommendedName>
</protein>
<proteinExistence type="predicted"/>
<comment type="caution">
    <text evidence="1">The sequence shown here is derived from an EMBL/GenBank/DDBJ whole genome shotgun (WGS) entry which is preliminary data.</text>
</comment>
<evidence type="ECO:0008006" key="3">
    <source>
        <dbReference type="Google" id="ProtNLM"/>
    </source>
</evidence>
<accession>A0A9D2RFR7</accession>
<name>A0A9D2RFR7_9FIRM</name>
<reference evidence="1" key="1">
    <citation type="journal article" date="2021" name="PeerJ">
        <title>Extensive microbial diversity within the chicken gut microbiome revealed by metagenomics and culture.</title>
        <authorList>
            <person name="Gilroy R."/>
            <person name="Ravi A."/>
            <person name="Getino M."/>
            <person name="Pursley I."/>
            <person name="Horton D.L."/>
            <person name="Alikhan N.F."/>
            <person name="Baker D."/>
            <person name="Gharbi K."/>
            <person name="Hall N."/>
            <person name="Watson M."/>
            <person name="Adriaenssens E.M."/>
            <person name="Foster-Nyarko E."/>
            <person name="Jarju S."/>
            <person name="Secka A."/>
            <person name="Antonio M."/>
            <person name="Oren A."/>
            <person name="Chaudhuri R.R."/>
            <person name="La Ragione R."/>
            <person name="Hildebrand F."/>
            <person name="Pallen M.J."/>
        </authorList>
    </citation>
    <scope>NUCLEOTIDE SEQUENCE</scope>
    <source>
        <strain evidence="1">ChiBcec15-3976</strain>
    </source>
</reference>
<evidence type="ECO:0000313" key="1">
    <source>
        <dbReference type="EMBL" id="HJD42762.1"/>
    </source>
</evidence>
<dbReference type="EMBL" id="DWUU01000043">
    <property type="protein sequence ID" value="HJD42762.1"/>
    <property type="molecule type" value="Genomic_DNA"/>
</dbReference>
<sequence>MNRKLHNDQDYPIANREYKDGLFRMVFQKKEDLLSLYNALNGSSYTDPDELEVNTLGNVLYLTRKNDISFLISGMMNLYEHQSTFNPNMPVRGLIYLCRLYEKYIVKNEIDIYTSSLKELPFPQYFVFYNGTEKEPDRQELKLSDMFKAPPVSRTPALECIATMLNINYGHNKDLMVKCQRLREYAVFVETVRQELTSGTDFDQSVANAVDICINGNILKDILTDQKAEVIQMILETYDKELHDKTLRHEGYEDGYNKGSTDGYLEGITAGISNLISTLQELHLSREETLAKIQEKYDLSAEDAENYMGKYWKV</sequence>
<dbReference type="Proteomes" id="UP000823909">
    <property type="component" value="Unassembled WGS sequence"/>
</dbReference>
<organism evidence="1 2">
    <name type="scientific">Candidatus Mediterraneibacter quadrami</name>
    <dbReference type="NCBI Taxonomy" id="2838684"/>
    <lineage>
        <taxon>Bacteria</taxon>
        <taxon>Bacillati</taxon>
        <taxon>Bacillota</taxon>
        <taxon>Clostridia</taxon>
        <taxon>Lachnospirales</taxon>
        <taxon>Lachnospiraceae</taxon>
        <taxon>Mediterraneibacter</taxon>
    </lineage>
</organism>
<evidence type="ECO:0000313" key="2">
    <source>
        <dbReference type="Proteomes" id="UP000823909"/>
    </source>
</evidence>
<gene>
    <name evidence="1" type="ORF">H9910_07110</name>
</gene>
<dbReference type="AlphaFoldDB" id="A0A9D2RFR7"/>